<feature type="region of interest" description="Disordered" evidence="2">
    <location>
        <begin position="885"/>
        <end position="912"/>
    </location>
</feature>
<feature type="compositionally biased region" description="Basic and acidic residues" evidence="2">
    <location>
        <begin position="766"/>
        <end position="785"/>
    </location>
</feature>
<dbReference type="Gene3D" id="1.10.510.10">
    <property type="entry name" value="Transferase(Phosphotransferase) domain 1"/>
    <property type="match status" value="1"/>
</dbReference>
<feature type="region of interest" description="Disordered" evidence="2">
    <location>
        <begin position="1360"/>
        <end position="1379"/>
    </location>
</feature>
<protein>
    <submittedName>
        <fullName evidence="5">Serine/threonine-protein kinase LMTK2</fullName>
    </submittedName>
</protein>
<proteinExistence type="predicted"/>
<dbReference type="PRINTS" id="PR00109">
    <property type="entry name" value="TYRKINASE"/>
</dbReference>
<evidence type="ECO:0000259" key="3">
    <source>
        <dbReference type="PROSITE" id="PS50011"/>
    </source>
</evidence>
<feature type="region of interest" description="Disordered" evidence="2">
    <location>
        <begin position="1592"/>
        <end position="1612"/>
    </location>
</feature>
<feature type="region of interest" description="Disordered" evidence="2">
    <location>
        <begin position="764"/>
        <end position="785"/>
    </location>
</feature>
<dbReference type="SUPFAM" id="SSF47459">
    <property type="entry name" value="HLH, helix-loop-helix DNA-binding domain"/>
    <property type="match status" value="1"/>
</dbReference>
<name>A0ABQ9CKT4_9PASS</name>
<feature type="domain" description="BHLH" evidence="4">
    <location>
        <begin position="1657"/>
        <end position="1709"/>
    </location>
</feature>
<dbReference type="EMBL" id="WHWB01034824">
    <property type="protein sequence ID" value="KAJ7403597.1"/>
    <property type="molecule type" value="Genomic_DNA"/>
</dbReference>
<keyword evidence="5" id="KW-0808">Transferase</keyword>
<dbReference type="InterPro" id="IPR008266">
    <property type="entry name" value="Tyr_kinase_AS"/>
</dbReference>
<dbReference type="Proteomes" id="UP001145742">
    <property type="component" value="Unassembled WGS sequence"/>
</dbReference>
<keyword evidence="1" id="KW-0547">Nucleotide-binding</keyword>
<reference evidence="5" key="1">
    <citation type="submission" date="2019-10" db="EMBL/GenBank/DDBJ databases">
        <authorList>
            <person name="Soares A.E.R."/>
            <person name="Aleixo A."/>
            <person name="Schneider P."/>
            <person name="Miyaki C.Y."/>
            <person name="Schneider M.P."/>
            <person name="Mello C."/>
            <person name="Vasconcelos A.T.R."/>
        </authorList>
    </citation>
    <scope>NUCLEOTIDE SEQUENCE</scope>
    <source>
        <tissue evidence="5">Muscle</tissue>
    </source>
</reference>
<dbReference type="Pfam" id="PF07714">
    <property type="entry name" value="PK_Tyr_Ser-Thr"/>
    <property type="match status" value="1"/>
</dbReference>
<dbReference type="CDD" id="cd19711">
    <property type="entry name" value="bHLH_TS_MIST1"/>
    <property type="match status" value="1"/>
</dbReference>
<dbReference type="InterPro" id="IPR036638">
    <property type="entry name" value="HLH_DNA-bd_sf"/>
</dbReference>
<dbReference type="InterPro" id="IPR011009">
    <property type="entry name" value="Kinase-like_dom_sf"/>
</dbReference>
<evidence type="ECO:0000256" key="1">
    <source>
        <dbReference type="PROSITE-ProRule" id="PRU10141"/>
    </source>
</evidence>
<keyword evidence="1" id="KW-0067">ATP-binding</keyword>
<feature type="compositionally biased region" description="Polar residues" evidence="2">
    <location>
        <begin position="885"/>
        <end position="903"/>
    </location>
</feature>
<feature type="domain" description="Protein kinase" evidence="3">
    <location>
        <begin position="235"/>
        <end position="505"/>
    </location>
</feature>
<feature type="region of interest" description="Disordered" evidence="2">
    <location>
        <begin position="1208"/>
        <end position="1227"/>
    </location>
</feature>
<sequence length="1757" mass="196122">MVVWNEDLGFVVSSDTVLESPPALETLGLQREGAVPIPLSGLGLFILLRSSRNIPGMAPGAALPQGSSRVIQHFLLAVRNMHVPYKDERPWHNFHATGFVAVIGGNTKHKMLKVLLAKNTLTNLDLRKEKEDTGEGAAVEVPSSFVIVSLCTLVVLVILLANCVSCCKDPEIDFKEFEDNFDDEIDFTPPAEDTPSVQSPAEVFTLSVPSIALPTPSQFPSRTDGSKSQVARQSLNYIQEIGNGWFGKVLLGEIYTGTSVARVIVKELKASAGPKEQEQFLRNGEPYYILQHPNVLQCIGQCVEAIPYLLVFEFCDLGDLKTYLCNEQEHIKGDSQIMLLQRMACEIAAGLAVMHKHNFVHSDLALRNCFLTSDLNVKVGDYGIGFSRYKEDYIETDEKKLVPLRWTAPELVTSFQDRLLSAEQNKYSNIWSLGVTLWELFENAARPYSDFSDREVLTHVIKEKQVKPFKPRLEQPYSDRWYEVLQFCWLPPEKRPTAEEVHRLLTYLRMQSQRDSEIDFEQQWNALKPNTSNREANNSAFPILDHFTGDRLGHELEEVLTVTETSHGLSFEYIWEAAKHDHFDECGHVNPDEAMTYTSIFYPVEVFERSLSEQGSGAQDGSGQEASLAVPGVLPVFDAHKLSVGNDYYIQLEEKGSGCSMNFDNQSVVLTTEVDHQEAVQEKSSHFTVLRDLDVEESSTDGDFFHYNTDPKEEFLPATDSPESPFQSIFNDIDTSEELTNRKILGFTETNDTLKDFKPAVLNSNTDDRKAVGHSEKEHSSHAAENETISLCENISNQSDGVTLEELSDNFLFLQEKNLLTGLLSKRTSSDLGQKSDDVLKSILETSIKNSVEPEPVLAENAQVFSLIHESLRTVKDENFNPVTMNKDLNSQTPVEMQTSSSPPAAHKSGDKHANLPILKDEGKLLNVEVNEILSCNTDILCQEELSCNSKNNNVENGSYYGVAVETDECDAQIKQGMLFKSDEITFNGEKCSDQEDRKRNLQDSSPILKKNECLLEEIQETKHFENCKDVPEEVTLISVAASDCTSQDSLLEDSPSPVQAAEQALETPDSLDSLDVNEVLESLQAQSPQKLVPPDKPADSGYETENLESPEWTSHIPVEDSPSVDAALCVVSENSVSALPSNPIIIVSEAAACLDAVNSNFEITPVVFLGGNQNSYRDSAYFSDNDSEPDKKPEESVNLSRGTVCVVPSSTGENHTEEADGLEESQHMSGVRNYQDDENQNQTLELNHDLEIQDMDVGMQGCPDEWAEATLASLGIAMEGNLRDEIKLSETSHKSVSCVGTNTSELHSHRDLKSVHNMHGPLDLSNSEKSFYHMEGQKLKEPDIEGKYLGKLSVSGMLDLEDGDDADEEDENSDSEDDMRTFHMHSLSSDSEDETVHQVPEIITEKDDGKHLRSLLKLPKPLNERQHELWKDEKKAVTFFDDVTVYLFDQETPTKELGSHGLDVNGEGAGSSPVPPSGLGYLNRFANSESSTDEEGGGFEWDDDFSSPEPSFISKAANSLTGSKPPLQPSKYFSPPPPSRTLDQNWSHSSPYSRFSISPANMASFSLTHLTDSDIEQGAHGCLTPVHQQIMKTKTKGKKQRQTVDKEAFSEESAMRKKELVKCLRRRERRNGGNKESSKIPPARGKRPWSTKDRHLRRLESNERERQRMHKLNNAFQALREVIPHVRAENKLSKIETLTLAKNYIKSLTSIILNMSNGHFPAAEGMGGTWGSKLYQHYQQQLGEDDNEEQLQKCSM</sequence>
<dbReference type="InterPro" id="IPR011598">
    <property type="entry name" value="bHLH_dom"/>
</dbReference>
<evidence type="ECO:0000259" key="4">
    <source>
        <dbReference type="PROSITE" id="PS50888"/>
    </source>
</evidence>
<dbReference type="Gene3D" id="4.10.280.10">
    <property type="entry name" value="Helix-loop-helix DNA-binding domain"/>
    <property type="match status" value="1"/>
</dbReference>
<organism evidence="5 6">
    <name type="scientific">Willisornis vidua</name>
    <name type="common">Xingu scale-backed antbird</name>
    <dbReference type="NCBI Taxonomy" id="1566151"/>
    <lineage>
        <taxon>Eukaryota</taxon>
        <taxon>Metazoa</taxon>
        <taxon>Chordata</taxon>
        <taxon>Craniata</taxon>
        <taxon>Vertebrata</taxon>
        <taxon>Euteleostomi</taxon>
        <taxon>Archelosauria</taxon>
        <taxon>Archosauria</taxon>
        <taxon>Dinosauria</taxon>
        <taxon>Saurischia</taxon>
        <taxon>Theropoda</taxon>
        <taxon>Coelurosauria</taxon>
        <taxon>Aves</taxon>
        <taxon>Neognathae</taxon>
        <taxon>Neoaves</taxon>
        <taxon>Telluraves</taxon>
        <taxon>Australaves</taxon>
        <taxon>Passeriformes</taxon>
        <taxon>Thamnophilidae</taxon>
        <taxon>Willisornis</taxon>
    </lineage>
</organism>
<dbReference type="PROSITE" id="PS50011">
    <property type="entry name" value="PROTEIN_KINASE_DOM"/>
    <property type="match status" value="1"/>
</dbReference>
<evidence type="ECO:0000313" key="6">
    <source>
        <dbReference type="Proteomes" id="UP001145742"/>
    </source>
</evidence>
<dbReference type="InterPro" id="IPR001245">
    <property type="entry name" value="Ser-Thr/Tyr_kinase_cat_dom"/>
</dbReference>
<evidence type="ECO:0000256" key="2">
    <source>
        <dbReference type="SAM" id="MobiDB-lite"/>
    </source>
</evidence>
<feature type="region of interest" description="Disordered" evidence="2">
    <location>
        <begin position="1511"/>
        <end position="1550"/>
    </location>
</feature>
<dbReference type="PROSITE" id="PS00109">
    <property type="entry name" value="PROTEIN_KINASE_TYR"/>
    <property type="match status" value="1"/>
</dbReference>
<dbReference type="PANTHER" id="PTHR24417">
    <property type="entry name" value="SERINE/THREONINE-PROTEIN KINASE LMTK1"/>
    <property type="match status" value="1"/>
</dbReference>
<dbReference type="PANTHER" id="PTHR24417:SF8">
    <property type="entry name" value="SERINE_THREONINE-PROTEIN KINASE LMTK2"/>
    <property type="match status" value="1"/>
</dbReference>
<feature type="compositionally biased region" description="Acidic residues" evidence="2">
    <location>
        <begin position="1360"/>
        <end position="1378"/>
    </location>
</feature>
<feature type="binding site" evidence="1">
    <location>
        <position position="266"/>
    </location>
    <ligand>
        <name>ATP</name>
        <dbReference type="ChEBI" id="CHEBI:30616"/>
    </ligand>
</feature>
<comment type="caution">
    <text evidence="5">The sequence shown here is derived from an EMBL/GenBank/DDBJ whole genome shotgun (WGS) entry which is preliminary data.</text>
</comment>
<dbReference type="InterPro" id="IPR000719">
    <property type="entry name" value="Prot_kinase_dom"/>
</dbReference>
<dbReference type="Pfam" id="PF00010">
    <property type="entry name" value="HLH"/>
    <property type="match status" value="1"/>
</dbReference>
<dbReference type="SUPFAM" id="SSF56112">
    <property type="entry name" value="Protein kinase-like (PK-like)"/>
    <property type="match status" value="1"/>
</dbReference>
<feature type="compositionally biased region" description="Basic and acidic residues" evidence="2">
    <location>
        <begin position="1603"/>
        <end position="1612"/>
    </location>
</feature>
<evidence type="ECO:0000313" key="5">
    <source>
        <dbReference type="EMBL" id="KAJ7403597.1"/>
    </source>
</evidence>
<dbReference type="PROSITE" id="PS00107">
    <property type="entry name" value="PROTEIN_KINASE_ATP"/>
    <property type="match status" value="1"/>
</dbReference>
<dbReference type="SMART" id="SM00353">
    <property type="entry name" value="HLH"/>
    <property type="match status" value="1"/>
</dbReference>
<dbReference type="PROSITE" id="PS50888">
    <property type="entry name" value="BHLH"/>
    <property type="match status" value="1"/>
</dbReference>
<keyword evidence="5" id="KW-0418">Kinase</keyword>
<feature type="region of interest" description="Disordered" evidence="2">
    <location>
        <begin position="1180"/>
        <end position="1199"/>
    </location>
</feature>
<dbReference type="GO" id="GO:0016301">
    <property type="term" value="F:kinase activity"/>
    <property type="evidence" value="ECO:0007669"/>
    <property type="project" value="UniProtKB-KW"/>
</dbReference>
<keyword evidence="6" id="KW-1185">Reference proteome</keyword>
<dbReference type="InterPro" id="IPR017441">
    <property type="entry name" value="Protein_kinase_ATP_BS"/>
</dbReference>
<feature type="region of interest" description="Disordered" evidence="2">
    <location>
        <begin position="1624"/>
        <end position="1654"/>
    </location>
</feature>
<accession>A0ABQ9CKT4</accession>
<dbReference type="CDD" id="cd05086">
    <property type="entry name" value="PTKc_Aatyk2"/>
    <property type="match status" value="1"/>
</dbReference>
<gene>
    <name evidence="5" type="primary">LMTK2</name>
    <name evidence="5" type="ORF">WISP_149745</name>
</gene>
<feature type="region of interest" description="Disordered" evidence="2">
    <location>
        <begin position="1085"/>
        <end position="1114"/>
    </location>
</feature>